<keyword evidence="4 6" id="KW-1133">Transmembrane helix</keyword>
<dbReference type="PANTHER" id="PTHR11706:SF33">
    <property type="entry name" value="NATURAL RESISTANCE-ASSOCIATED MACROPHAGE PROTEIN 2"/>
    <property type="match status" value="1"/>
</dbReference>
<feature type="transmembrane region" description="Helical" evidence="6">
    <location>
        <begin position="167"/>
        <end position="186"/>
    </location>
</feature>
<evidence type="ECO:0000256" key="4">
    <source>
        <dbReference type="ARBA" id="ARBA00022989"/>
    </source>
</evidence>
<evidence type="ECO:0000313" key="7">
    <source>
        <dbReference type="EMBL" id="NMH97069.1"/>
    </source>
</evidence>
<proteinExistence type="predicted"/>
<dbReference type="RefSeq" id="WP_169380457.1">
    <property type="nucleotide sequence ID" value="NZ_JAAXLA010000009.1"/>
</dbReference>
<keyword evidence="8" id="KW-1185">Reference proteome</keyword>
<gene>
    <name evidence="7" type="ORF">HF526_07015</name>
</gene>
<feature type="transmembrane region" description="Helical" evidence="6">
    <location>
        <begin position="365"/>
        <end position="387"/>
    </location>
</feature>
<keyword evidence="3 6" id="KW-0812">Transmembrane</keyword>
<dbReference type="Proteomes" id="UP000820669">
    <property type="component" value="Unassembled WGS sequence"/>
</dbReference>
<protein>
    <submittedName>
        <fullName evidence="7">Divalent metal cation transporter</fullName>
    </submittedName>
</protein>
<keyword evidence="5 6" id="KW-0472">Membrane</keyword>
<feature type="transmembrane region" description="Helical" evidence="6">
    <location>
        <begin position="142"/>
        <end position="160"/>
    </location>
</feature>
<feature type="transmembrane region" description="Helical" evidence="6">
    <location>
        <begin position="206"/>
        <end position="224"/>
    </location>
</feature>
<evidence type="ECO:0000256" key="5">
    <source>
        <dbReference type="ARBA" id="ARBA00023136"/>
    </source>
</evidence>
<feature type="transmembrane region" description="Helical" evidence="6">
    <location>
        <begin position="108"/>
        <end position="136"/>
    </location>
</feature>
<feature type="transmembrane region" description="Helical" evidence="6">
    <location>
        <begin position="66"/>
        <end position="87"/>
    </location>
</feature>
<evidence type="ECO:0000256" key="3">
    <source>
        <dbReference type="ARBA" id="ARBA00022692"/>
    </source>
</evidence>
<name>A0ABX1SA00_9PSEU</name>
<feature type="transmembrane region" description="Helical" evidence="6">
    <location>
        <begin position="245"/>
        <end position="267"/>
    </location>
</feature>
<evidence type="ECO:0000313" key="8">
    <source>
        <dbReference type="Proteomes" id="UP000820669"/>
    </source>
</evidence>
<reference evidence="7 8" key="1">
    <citation type="submission" date="2020-04" db="EMBL/GenBank/DDBJ databases">
        <authorList>
            <person name="Klaysubun C."/>
            <person name="Duangmal K."/>
            <person name="Lipun K."/>
        </authorList>
    </citation>
    <scope>NUCLEOTIDE SEQUENCE [LARGE SCALE GENOMIC DNA]</scope>
    <source>
        <strain evidence="7 8">K10HN5</strain>
    </source>
</reference>
<keyword evidence="2" id="KW-0813">Transport</keyword>
<evidence type="ECO:0000256" key="2">
    <source>
        <dbReference type="ARBA" id="ARBA00022448"/>
    </source>
</evidence>
<dbReference type="Pfam" id="PF01566">
    <property type="entry name" value="Nramp"/>
    <property type="match status" value="1"/>
</dbReference>
<dbReference type="PANTHER" id="PTHR11706">
    <property type="entry name" value="SOLUTE CARRIER PROTEIN FAMILY 11 MEMBER"/>
    <property type="match status" value="1"/>
</dbReference>
<comment type="caution">
    <text evidence="7">The sequence shown here is derived from an EMBL/GenBank/DDBJ whole genome shotgun (WGS) entry which is preliminary data.</text>
</comment>
<accession>A0ABX1SA00</accession>
<evidence type="ECO:0000256" key="1">
    <source>
        <dbReference type="ARBA" id="ARBA00004141"/>
    </source>
</evidence>
<dbReference type="EMBL" id="JAAXLA010000009">
    <property type="protein sequence ID" value="NMH97069.1"/>
    <property type="molecule type" value="Genomic_DNA"/>
</dbReference>
<organism evidence="7 8">
    <name type="scientific">Pseudonocardia acidicola</name>
    <dbReference type="NCBI Taxonomy" id="2724939"/>
    <lineage>
        <taxon>Bacteria</taxon>
        <taxon>Bacillati</taxon>
        <taxon>Actinomycetota</taxon>
        <taxon>Actinomycetes</taxon>
        <taxon>Pseudonocardiales</taxon>
        <taxon>Pseudonocardiaceae</taxon>
        <taxon>Pseudonocardia</taxon>
    </lineage>
</organism>
<feature type="transmembrane region" description="Helical" evidence="6">
    <location>
        <begin position="340"/>
        <end position="359"/>
    </location>
</feature>
<comment type="subcellular location">
    <subcellularLocation>
        <location evidence="1">Membrane</location>
        <topology evidence="1">Multi-pass membrane protein</topology>
    </subcellularLocation>
</comment>
<sequence length="433" mass="45301">MPDGEERHGSVGSGTRWEAVAHGPHRTLATLKTLGPGLVAGASDIDPTTVATMAVVGATTIYALSWLAWLLFPMLCVVLVIATRVGAVTGRNLQEAVRDRYGPAPQWVLLLSVVGVNILTLAADIHAGGAALGLLIHRDSNWLLLLFGGATLALLLWGTYDEVERVLKFALLILLAYPVSAALAHPDWRQVLGNTFLPHFSTNSDYVAGAVAMLGTAITGYVYVWQTVQVAEEQPGEGLRKVRQLDAIVGTFFSVAIMWFILIATGATLGVQHRPVDTAEQAAQALAPVVGPYASAVFGVGLLGSALIAVPVLLATTAYAVCAQFDLHRGLSEPVRNAPAFYSVITASTVVAVLISAIGVSTIRLLFLASIVAGVATPIGLAALMLVTTDSRMMGDRAVRGPLRVAGWAVTAIVALFSLAYLVQQVIGGGNGS</sequence>
<feature type="transmembrane region" description="Helical" evidence="6">
    <location>
        <begin position="408"/>
        <end position="427"/>
    </location>
</feature>
<dbReference type="InterPro" id="IPR001046">
    <property type="entry name" value="NRAMP_fam"/>
</dbReference>
<feature type="transmembrane region" description="Helical" evidence="6">
    <location>
        <begin position="296"/>
        <end position="319"/>
    </location>
</feature>
<evidence type="ECO:0000256" key="6">
    <source>
        <dbReference type="SAM" id="Phobius"/>
    </source>
</evidence>